<gene>
    <name evidence="1" type="ORF">TEOVI_000834000</name>
</gene>
<accession>A0A1G4I997</accession>
<evidence type="ECO:0000313" key="2">
    <source>
        <dbReference type="Proteomes" id="UP000195570"/>
    </source>
</evidence>
<dbReference type="GO" id="GO:0005759">
    <property type="term" value="C:mitochondrial matrix"/>
    <property type="evidence" value="ECO:0007669"/>
    <property type="project" value="InterPro"/>
</dbReference>
<dbReference type="RefSeq" id="XP_067079684.1">
    <property type="nucleotide sequence ID" value="XM_067223583.1"/>
</dbReference>
<protein>
    <submittedName>
        <fullName evidence="1">P22 protein, putative</fullName>
    </submittedName>
</protein>
<proteinExistence type="predicted"/>
<dbReference type="Proteomes" id="UP000195570">
    <property type="component" value="Unassembled WGS sequence"/>
</dbReference>
<dbReference type="SUPFAM" id="SSF54529">
    <property type="entry name" value="Mitochondrial glycoprotein MAM33-like"/>
    <property type="match status" value="1"/>
</dbReference>
<dbReference type="InterPro" id="IPR036561">
    <property type="entry name" value="MAM33_sf"/>
</dbReference>
<dbReference type="SMR" id="A0A1G4I997"/>
<reference evidence="1" key="1">
    <citation type="submission" date="2016-09" db="EMBL/GenBank/DDBJ databases">
        <authorList>
            <person name="Hebert L."/>
            <person name="Moumen B."/>
        </authorList>
    </citation>
    <scope>NUCLEOTIDE SEQUENCE [LARGE SCALE GENOMIC DNA]</scope>
    <source>
        <strain evidence="1">OVI</strain>
    </source>
</reference>
<dbReference type="Pfam" id="PF02330">
    <property type="entry name" value="MAM33"/>
    <property type="match status" value="1"/>
</dbReference>
<keyword evidence="2" id="KW-1185">Reference proteome</keyword>
<dbReference type="VEuPathDB" id="TriTrypDB:TEOVI_000834000"/>
<dbReference type="FunFam" id="3.10.280.10:FF:000014">
    <property type="entry name" value="Mitochondrial glycoprotein, putative"/>
    <property type="match status" value="1"/>
</dbReference>
<dbReference type="Gene3D" id="3.10.280.10">
    <property type="entry name" value="Mitochondrial glycoprotein"/>
    <property type="match status" value="1"/>
</dbReference>
<dbReference type="AlphaFoldDB" id="A0A1G4I997"/>
<dbReference type="InterPro" id="IPR003428">
    <property type="entry name" value="MAM33"/>
</dbReference>
<name>A0A1G4I997_TRYEQ</name>
<dbReference type="GeneID" id="92382274"/>
<comment type="caution">
    <text evidence="1">The sequence shown here is derived from an EMBL/GenBank/DDBJ whole genome shotgun (WGS) entry which is preliminary data.</text>
</comment>
<sequence length="260" mass="30144">MRRVVASRKAICEYRLYSQVSPQGYPVTAVTPQQIRRVPFYRHRKLYDLTTRELSEEAIRDFLPPKPAVPAGWSMEHKIGSCRFDLTKTMGADDSAREDLHVVALMEPKKYEQTYRMDNGERNGEEYLVFNLFIKKHQHSGGVEFGLTSIDMELVMDSLVVHSTDREMDYSIGALGPGKTTSVGTSFGQKLNIECRRCRDYRYRGPMLNELDDDLTDEILDYLDERGVNNGFAEYMMAQAHFLEQEEYLNWLRLLKQFAT</sequence>
<dbReference type="PANTHER" id="PTHR10826:SF6">
    <property type="entry name" value="PROTEIN, PUTATIVE-RELATED"/>
    <property type="match status" value="1"/>
</dbReference>
<evidence type="ECO:0000313" key="1">
    <source>
        <dbReference type="EMBL" id="SCU68539.1"/>
    </source>
</evidence>
<dbReference type="EMBL" id="CZPT02001001">
    <property type="protein sequence ID" value="SCU68539.1"/>
    <property type="molecule type" value="Genomic_DNA"/>
</dbReference>
<organism evidence="1 2">
    <name type="scientific">Trypanosoma equiperdum</name>
    <dbReference type="NCBI Taxonomy" id="5694"/>
    <lineage>
        <taxon>Eukaryota</taxon>
        <taxon>Discoba</taxon>
        <taxon>Euglenozoa</taxon>
        <taxon>Kinetoplastea</taxon>
        <taxon>Metakinetoplastina</taxon>
        <taxon>Trypanosomatida</taxon>
        <taxon>Trypanosomatidae</taxon>
        <taxon>Trypanosoma</taxon>
    </lineage>
</organism>
<dbReference type="PANTHER" id="PTHR10826">
    <property type="entry name" value="COMPLEMENT COMPONENT 1"/>
    <property type="match status" value="1"/>
</dbReference>